<dbReference type="RefSeq" id="WP_090677508.1">
    <property type="nucleotide sequence ID" value="NZ_FORU01000001.1"/>
</dbReference>
<dbReference type="EMBL" id="FORU01000001">
    <property type="protein sequence ID" value="SFI77728.1"/>
    <property type="molecule type" value="Genomic_DNA"/>
</dbReference>
<evidence type="ECO:0000313" key="1">
    <source>
        <dbReference type="EMBL" id="SFI77728.1"/>
    </source>
</evidence>
<dbReference type="OrthoDB" id="1361941at2"/>
<gene>
    <name evidence="1" type="ORF">SAMN04487893_101115</name>
</gene>
<protein>
    <submittedName>
        <fullName evidence="1">Uncharacterized protein</fullName>
    </submittedName>
</protein>
<keyword evidence="2" id="KW-1185">Reference proteome</keyword>
<evidence type="ECO:0000313" key="2">
    <source>
        <dbReference type="Proteomes" id="UP000243887"/>
    </source>
</evidence>
<organism evidence="1 2">
    <name type="scientific">Myroides guanonis</name>
    <dbReference type="NCBI Taxonomy" id="1150112"/>
    <lineage>
        <taxon>Bacteria</taxon>
        <taxon>Pseudomonadati</taxon>
        <taxon>Bacteroidota</taxon>
        <taxon>Flavobacteriia</taxon>
        <taxon>Flavobacteriales</taxon>
        <taxon>Flavobacteriaceae</taxon>
        <taxon>Myroides</taxon>
    </lineage>
</organism>
<dbReference type="AlphaFoldDB" id="A0A1I3KZG3"/>
<dbReference type="Proteomes" id="UP000243887">
    <property type="component" value="Unassembled WGS sequence"/>
</dbReference>
<accession>A0A1I3KZG3</accession>
<name>A0A1I3KZG3_9FLAO</name>
<proteinExistence type="predicted"/>
<sequence length="108" mass="12474">MEIQQLIIQHLDYLLLKKSEVKPLNVETLIEIGSYVAGGVLRGRFSLVKEVSQEEINGVFGVIGNFFKEHFPEDFTEKEFVIMRNKALELMQETTFDSDLQSFMNTSR</sequence>
<reference evidence="2" key="1">
    <citation type="submission" date="2016-10" db="EMBL/GenBank/DDBJ databases">
        <authorList>
            <person name="Varghese N."/>
            <person name="Submissions S."/>
        </authorList>
    </citation>
    <scope>NUCLEOTIDE SEQUENCE [LARGE SCALE GENOMIC DNA]</scope>
    <source>
        <strain evidence="2">DSM 26542</strain>
    </source>
</reference>